<sequence>MNKKGAQPVRVFNPNPVVAPATVTWTSTIPGNPVARTDAISLFITPRITQSAVYSVFISTAV</sequence>
<evidence type="ECO:0000313" key="1">
    <source>
        <dbReference type="EMBL" id="OOR02995.1"/>
    </source>
</evidence>
<name>A0A1S9SZ06_BACMY</name>
<accession>A0A1S9SZ06</accession>
<proteinExistence type="predicted"/>
<comment type="caution">
    <text evidence="1">The sequence shown here is derived from an EMBL/GenBank/DDBJ whole genome shotgun (WGS) entry which is preliminary data.</text>
</comment>
<protein>
    <submittedName>
        <fullName evidence="1">Uncharacterized protein</fullName>
    </submittedName>
</protein>
<evidence type="ECO:0000313" key="2">
    <source>
        <dbReference type="Proteomes" id="UP000190696"/>
    </source>
</evidence>
<gene>
    <name evidence="1" type="ORF">BW900_29470</name>
</gene>
<dbReference type="RefSeq" id="WP_078177340.1">
    <property type="nucleotide sequence ID" value="NZ_JBCMNA010000081.1"/>
</dbReference>
<dbReference type="Proteomes" id="UP000190696">
    <property type="component" value="Unassembled WGS sequence"/>
</dbReference>
<dbReference type="EMBL" id="MUAI01000068">
    <property type="protein sequence ID" value="OOR02995.1"/>
    <property type="molecule type" value="Genomic_DNA"/>
</dbReference>
<organism evidence="1 2">
    <name type="scientific">Bacillus mycoides</name>
    <dbReference type="NCBI Taxonomy" id="1405"/>
    <lineage>
        <taxon>Bacteria</taxon>
        <taxon>Bacillati</taxon>
        <taxon>Bacillota</taxon>
        <taxon>Bacilli</taxon>
        <taxon>Bacillales</taxon>
        <taxon>Bacillaceae</taxon>
        <taxon>Bacillus</taxon>
        <taxon>Bacillus cereus group</taxon>
    </lineage>
</organism>
<dbReference type="AlphaFoldDB" id="A0A1S9SZ06"/>
<reference evidence="1 2" key="1">
    <citation type="submission" date="2017-01" db="EMBL/GenBank/DDBJ databases">
        <title>Bacillus cereus isolates.</title>
        <authorList>
            <person name="Beno S.M."/>
        </authorList>
    </citation>
    <scope>NUCLEOTIDE SEQUENCE [LARGE SCALE GENOMIC DNA]</scope>
    <source>
        <strain evidence="1 2">FSL W7-1108</strain>
    </source>
</reference>